<dbReference type="EMBL" id="AP018316">
    <property type="protein sequence ID" value="BAZ86373.1"/>
    <property type="molecule type" value="Genomic_DNA"/>
</dbReference>
<accession>A0A1Z4V4L6</accession>
<proteinExistence type="predicted"/>
<sequence>MMTLAQIQNQIKNQAAKIAEHQQELLDAQKELSLLLEKKKIMEELANEKLKEAAQLLREAQTDLECTTEEILEITKSKMISPELEDQIDLEQNDKNSLILGTLGSLESIEIDLGKSELSLAEGKQELVNALTEKIDEFEFALSCLPVEERDCARVKLQTVIGNFVNQS</sequence>
<dbReference type="RefSeq" id="WP_157749968.1">
    <property type="nucleotide sequence ID" value="NZ_AP018316.1"/>
</dbReference>
<reference evidence="2 3" key="1">
    <citation type="submission" date="2017-06" db="EMBL/GenBank/DDBJ databases">
        <title>Genome sequencing of cyanobaciteial culture collection at National Institute for Environmental Studies (NIES).</title>
        <authorList>
            <person name="Hirose Y."/>
            <person name="Shimura Y."/>
            <person name="Fujisawa T."/>
            <person name="Nakamura Y."/>
            <person name="Kawachi M."/>
        </authorList>
    </citation>
    <scope>NUCLEOTIDE SEQUENCE [LARGE SCALE GENOMIC DNA]</scope>
    <source>
        <strain evidence="2 3">NIES-806</strain>
    </source>
</reference>
<keyword evidence="3" id="KW-1185">Reference proteome</keyword>
<protein>
    <submittedName>
        <fullName evidence="2">Uncharacterized protein</fullName>
    </submittedName>
</protein>
<evidence type="ECO:0000256" key="1">
    <source>
        <dbReference type="SAM" id="Coils"/>
    </source>
</evidence>
<name>A0A1Z4V4L6_9CYAN</name>
<evidence type="ECO:0000313" key="3">
    <source>
        <dbReference type="Proteomes" id="UP000218702"/>
    </source>
</evidence>
<dbReference type="KEGG" id="dcm:NIES806_25850"/>
<dbReference type="OrthoDB" id="517947at2"/>
<organism evidence="2 3">
    <name type="scientific">Dolichospermum compactum NIES-806</name>
    <dbReference type="NCBI Taxonomy" id="1973481"/>
    <lineage>
        <taxon>Bacteria</taxon>
        <taxon>Bacillati</taxon>
        <taxon>Cyanobacteriota</taxon>
        <taxon>Cyanophyceae</taxon>
        <taxon>Nostocales</taxon>
        <taxon>Aphanizomenonaceae</taxon>
        <taxon>Dolichospermum</taxon>
        <taxon>Dolichospermum compactum</taxon>
    </lineage>
</organism>
<gene>
    <name evidence="2" type="ORF">NIES806_25850</name>
</gene>
<feature type="coiled-coil region" evidence="1">
    <location>
        <begin position="4"/>
        <end position="70"/>
    </location>
</feature>
<dbReference type="AlphaFoldDB" id="A0A1Z4V4L6"/>
<evidence type="ECO:0000313" key="2">
    <source>
        <dbReference type="EMBL" id="BAZ86373.1"/>
    </source>
</evidence>
<keyword evidence="1" id="KW-0175">Coiled coil</keyword>
<dbReference type="Proteomes" id="UP000218702">
    <property type="component" value="Chromosome"/>
</dbReference>